<dbReference type="EMBL" id="ABZS01000180">
    <property type="protein sequence ID" value="EEP59955.1"/>
    <property type="molecule type" value="Genomic_DNA"/>
</dbReference>
<dbReference type="InterPro" id="IPR054139">
    <property type="entry name" value="CarG-like"/>
</dbReference>
<evidence type="ECO:0000313" key="1">
    <source>
        <dbReference type="EMBL" id="EEP59955.1"/>
    </source>
</evidence>
<evidence type="ECO:0008006" key="3">
    <source>
        <dbReference type="Google" id="ProtNLM"/>
    </source>
</evidence>
<dbReference type="RefSeq" id="WP_007547949.1">
    <property type="nucleotide sequence ID" value="NZ_ABZS01000180.1"/>
</dbReference>
<organism evidence="1 2">
    <name type="scientific">Sulfurihydrogenibium yellowstonense SS-5</name>
    <dbReference type="NCBI Taxonomy" id="432331"/>
    <lineage>
        <taxon>Bacteria</taxon>
        <taxon>Pseudomonadati</taxon>
        <taxon>Aquificota</taxon>
        <taxon>Aquificia</taxon>
        <taxon>Aquificales</taxon>
        <taxon>Hydrogenothermaceae</taxon>
        <taxon>Sulfurihydrogenibium</taxon>
    </lineage>
</organism>
<comment type="caution">
    <text evidence="1">The sequence shown here is derived from an EMBL/GenBank/DDBJ whole genome shotgun (WGS) entry which is preliminary data.</text>
</comment>
<gene>
    <name evidence="1" type="ORF">SULYE_1546</name>
</gene>
<sequence>MRRFKNFWILSVFILFILPKHGFTEEKDPFKIIQIKNGINYFDINNDGIKDLIISADFLTPFGGNIYTAYSFYRKGKTHLSYIPIEVADGNGAEANIYTYTKVGGCGNDMSKEETNISGLRLIKFKNGIYLIYAKKKCNENKNTFTDKCPFSVVIYQYDDEDRAFIIKKKSQTKKIYCDADEVLRKDLIIELLKY</sequence>
<protein>
    <recommendedName>
        <fullName evidence="3">FG-GAP repeat domain protein</fullName>
    </recommendedName>
</protein>
<accession>C4FLU2</accession>
<keyword evidence="2" id="KW-1185">Reference proteome</keyword>
<proteinExistence type="predicted"/>
<dbReference type="OrthoDB" id="5866347at2"/>
<reference evidence="1 2" key="1">
    <citation type="submission" date="2009-04" db="EMBL/GenBank/DDBJ databases">
        <authorList>
            <person name="Reysenbach A.-L."/>
            <person name="Heidelberg J.F."/>
            <person name="Nelson W.C."/>
        </authorList>
    </citation>
    <scope>NUCLEOTIDE SEQUENCE [LARGE SCALE GENOMIC DNA]</scope>
    <source>
        <strain evidence="1 2">SS-5</strain>
    </source>
</reference>
<dbReference type="Pfam" id="PF21955">
    <property type="entry name" value="CarG-like"/>
    <property type="match status" value="1"/>
</dbReference>
<dbReference type="AlphaFoldDB" id="C4FLU2"/>
<dbReference type="Proteomes" id="UP000005540">
    <property type="component" value="Unassembled WGS sequence"/>
</dbReference>
<evidence type="ECO:0000313" key="2">
    <source>
        <dbReference type="Proteomes" id="UP000005540"/>
    </source>
</evidence>
<name>C4FLU2_9AQUI</name>